<keyword evidence="4" id="KW-1185">Reference proteome</keyword>
<dbReference type="AlphaFoldDB" id="A0A5J9U969"/>
<dbReference type="EMBL" id="RWGY01000029">
    <property type="protein sequence ID" value="TVU19877.1"/>
    <property type="molecule type" value="Genomic_DNA"/>
</dbReference>
<evidence type="ECO:0000256" key="1">
    <source>
        <dbReference type="SAM" id="MobiDB-lite"/>
    </source>
</evidence>
<organism evidence="3 4">
    <name type="scientific">Eragrostis curvula</name>
    <name type="common">weeping love grass</name>
    <dbReference type="NCBI Taxonomy" id="38414"/>
    <lineage>
        <taxon>Eukaryota</taxon>
        <taxon>Viridiplantae</taxon>
        <taxon>Streptophyta</taxon>
        <taxon>Embryophyta</taxon>
        <taxon>Tracheophyta</taxon>
        <taxon>Spermatophyta</taxon>
        <taxon>Magnoliopsida</taxon>
        <taxon>Liliopsida</taxon>
        <taxon>Poales</taxon>
        <taxon>Poaceae</taxon>
        <taxon>PACMAD clade</taxon>
        <taxon>Chloridoideae</taxon>
        <taxon>Eragrostideae</taxon>
        <taxon>Eragrostidinae</taxon>
        <taxon>Eragrostis</taxon>
    </lineage>
</organism>
<protein>
    <recommendedName>
        <fullName evidence="2">Probable zinc-ribbon domain-containing protein</fullName>
    </recommendedName>
</protein>
<feature type="region of interest" description="Disordered" evidence="1">
    <location>
        <begin position="243"/>
        <end position="283"/>
    </location>
</feature>
<dbReference type="InterPro" id="IPR021480">
    <property type="entry name" value="Zinc_ribbon_12"/>
</dbReference>
<evidence type="ECO:0000313" key="3">
    <source>
        <dbReference type="EMBL" id="TVU19877.1"/>
    </source>
</evidence>
<comment type="caution">
    <text evidence="3">The sequence shown here is derived from an EMBL/GenBank/DDBJ whole genome shotgun (WGS) entry which is preliminary data.</text>
</comment>
<dbReference type="InterPro" id="IPR040244">
    <property type="entry name" value="EDR4-like"/>
</dbReference>
<proteinExistence type="predicted"/>
<dbReference type="Pfam" id="PF11331">
    <property type="entry name" value="Zn_ribbon_12"/>
    <property type="match status" value="1"/>
</dbReference>
<evidence type="ECO:0000259" key="2">
    <source>
        <dbReference type="Pfam" id="PF11331"/>
    </source>
</evidence>
<feature type="domain" description="Probable zinc-ribbon" evidence="2">
    <location>
        <begin position="196"/>
        <end position="241"/>
    </location>
</feature>
<name>A0A5J9U969_9POAL</name>
<dbReference type="Gramene" id="TVU19877">
    <property type="protein sequence ID" value="TVU19877"/>
    <property type="gene ID" value="EJB05_36053"/>
</dbReference>
<dbReference type="PANTHER" id="PTHR31105:SF43">
    <property type="entry name" value="OS05G0479900 PROTEIN"/>
    <property type="match status" value="1"/>
</dbReference>
<dbReference type="GO" id="GO:1900150">
    <property type="term" value="P:regulation of defense response to fungus"/>
    <property type="evidence" value="ECO:0007669"/>
    <property type="project" value="InterPro"/>
</dbReference>
<dbReference type="PANTHER" id="PTHR31105">
    <property type="entry name" value="EXTRA-LARGE G-PROTEIN-LIKE"/>
    <property type="match status" value="1"/>
</dbReference>
<sequence length="283" mass="30429">MQSGEMKKRFGRCPYCRAMVYKSPDATVFHCSKCQTPIRGKNSKPTDQAHRSLSSTGDGDHPPLFSCFASCSYFNANIQGVVAPAPSSPSSPYGAFSSAPRVHPINHGAHRSARFCGGLVDTDEHGEIQPLSRRTRQPWSSDSSVLRHGVFTTTEPHLLAARALPFVESGAVGSSWPSSGGGHRERRRKSHCRPILGGAPFVVCGGCFELLQTPATTTAPSRRRGARLRCGGCGEVHELTVPTTMPSSAHRTTRPRGAGAPKLPLHVALGYSSPDPLLQSRRH</sequence>
<reference evidence="3 4" key="1">
    <citation type="journal article" date="2019" name="Sci. Rep.">
        <title>A high-quality genome of Eragrostis curvula grass provides insights into Poaceae evolution and supports new strategies to enhance forage quality.</title>
        <authorList>
            <person name="Carballo J."/>
            <person name="Santos B.A.C.M."/>
            <person name="Zappacosta D."/>
            <person name="Garbus I."/>
            <person name="Selva J.P."/>
            <person name="Gallo C.A."/>
            <person name="Diaz A."/>
            <person name="Albertini E."/>
            <person name="Caccamo M."/>
            <person name="Echenique V."/>
        </authorList>
    </citation>
    <scope>NUCLEOTIDE SEQUENCE [LARGE SCALE GENOMIC DNA]</scope>
    <source>
        <strain evidence="4">cv. Victoria</strain>
        <tissue evidence="3">Leaf</tissue>
    </source>
</reference>
<evidence type="ECO:0000313" key="4">
    <source>
        <dbReference type="Proteomes" id="UP000324897"/>
    </source>
</evidence>
<dbReference type="OrthoDB" id="1930285at2759"/>
<gene>
    <name evidence="3" type="ORF">EJB05_36053</name>
</gene>
<dbReference type="Proteomes" id="UP000324897">
    <property type="component" value="Chromosome 7"/>
</dbReference>
<accession>A0A5J9U969</accession>